<dbReference type="InterPro" id="IPR014985">
    <property type="entry name" value="WbqC"/>
</dbReference>
<evidence type="ECO:0000313" key="2">
    <source>
        <dbReference type="Proteomes" id="UP001185092"/>
    </source>
</evidence>
<gene>
    <name evidence="1" type="ORF">HNQ88_000165</name>
</gene>
<proteinExistence type="predicted"/>
<dbReference type="Pfam" id="PF08889">
    <property type="entry name" value="WbqC"/>
    <property type="match status" value="1"/>
</dbReference>
<accession>A0AAE4BNT7</accession>
<evidence type="ECO:0000313" key="1">
    <source>
        <dbReference type="EMBL" id="MDR6237189.1"/>
    </source>
</evidence>
<dbReference type="EMBL" id="JAVDQD010000001">
    <property type="protein sequence ID" value="MDR6237189.1"/>
    <property type="molecule type" value="Genomic_DNA"/>
</dbReference>
<reference evidence="1" key="1">
    <citation type="submission" date="2023-07" db="EMBL/GenBank/DDBJ databases">
        <title>Genomic Encyclopedia of Type Strains, Phase IV (KMG-IV): sequencing the most valuable type-strain genomes for metagenomic binning, comparative biology and taxonomic classification.</title>
        <authorList>
            <person name="Goeker M."/>
        </authorList>
    </citation>
    <scope>NUCLEOTIDE SEQUENCE</scope>
    <source>
        <strain evidence="1">DSM 26174</strain>
    </source>
</reference>
<dbReference type="RefSeq" id="WP_309936634.1">
    <property type="nucleotide sequence ID" value="NZ_AP025305.1"/>
</dbReference>
<dbReference type="Proteomes" id="UP001185092">
    <property type="component" value="Unassembled WGS sequence"/>
</dbReference>
<organism evidence="1 2">
    <name type="scientific">Aureibacter tunicatorum</name>
    <dbReference type="NCBI Taxonomy" id="866807"/>
    <lineage>
        <taxon>Bacteria</taxon>
        <taxon>Pseudomonadati</taxon>
        <taxon>Bacteroidota</taxon>
        <taxon>Cytophagia</taxon>
        <taxon>Cytophagales</taxon>
        <taxon>Persicobacteraceae</taxon>
        <taxon>Aureibacter</taxon>
    </lineage>
</organism>
<dbReference type="AlphaFoldDB" id="A0AAE4BNT7"/>
<keyword evidence="2" id="KW-1185">Reference proteome</keyword>
<sequence>MKENNLVIDLQYLPPIEYFFTIAEYTHVYFDLTERYQKQSYRNRCRILMSNKIMDLTIPIEKGNKKPVIQHAKIDYKEKWHLTHWRSLQTAYGKSPFFEYYSFYFEKILAKKHEKLVDLNIELINLICKLLQIESSLHLITKSEDFPDSFDDFRSKIHPKKESSNANFSASPYQQVFGEKFVKNLSTVDLIFCEGTNSSEVLRKSILQM</sequence>
<name>A0AAE4BNT7_9BACT</name>
<protein>
    <recommendedName>
        <fullName evidence="3">WbqC-like protein family protein</fullName>
    </recommendedName>
</protein>
<comment type="caution">
    <text evidence="1">The sequence shown here is derived from an EMBL/GenBank/DDBJ whole genome shotgun (WGS) entry which is preliminary data.</text>
</comment>
<evidence type="ECO:0008006" key="3">
    <source>
        <dbReference type="Google" id="ProtNLM"/>
    </source>
</evidence>